<dbReference type="NCBIfam" id="TIGR00254">
    <property type="entry name" value="GGDEF"/>
    <property type="match status" value="1"/>
</dbReference>
<keyword evidence="9" id="KW-1185">Reference proteome</keyword>
<accession>A0ABW4LMG6</accession>
<dbReference type="Gene3D" id="3.20.20.450">
    <property type="entry name" value="EAL domain"/>
    <property type="match status" value="1"/>
</dbReference>
<protein>
    <submittedName>
        <fullName evidence="8">EAL domain-containing protein</fullName>
    </submittedName>
</protein>
<evidence type="ECO:0000313" key="9">
    <source>
        <dbReference type="Proteomes" id="UP001597214"/>
    </source>
</evidence>
<dbReference type="Pfam" id="PF00990">
    <property type="entry name" value="GGDEF"/>
    <property type="match status" value="1"/>
</dbReference>
<dbReference type="SMART" id="SM00304">
    <property type="entry name" value="HAMP"/>
    <property type="match status" value="1"/>
</dbReference>
<dbReference type="SMART" id="SM00267">
    <property type="entry name" value="GGDEF"/>
    <property type="match status" value="1"/>
</dbReference>
<feature type="domain" description="HAMP" evidence="6">
    <location>
        <begin position="352"/>
        <end position="404"/>
    </location>
</feature>
<proteinExistence type="predicted"/>
<dbReference type="SUPFAM" id="SSF158472">
    <property type="entry name" value="HAMP domain-like"/>
    <property type="match status" value="1"/>
</dbReference>
<dbReference type="Gene3D" id="6.10.340.10">
    <property type="match status" value="1"/>
</dbReference>
<evidence type="ECO:0000259" key="5">
    <source>
        <dbReference type="PROSITE" id="PS50883"/>
    </source>
</evidence>
<evidence type="ECO:0000256" key="4">
    <source>
        <dbReference type="SAM" id="Phobius"/>
    </source>
</evidence>
<sequence length="846" mass="96273">MPIKTKLTILFSTIVVTVLVVNNAMNYFKTKDLLIQTEEHKLKLISDYLAWQIEKAEKGTAYVEDLIGANLRSSSIAIEYALPNQAQHVTNTQLKELSKELGIDHITLYQENKSKSDIIGVKSSNPNEMNISTKEWGYTHVALQELLSNHRVSMKDKGQTLPHYWSGPTEISSSDPNHVDKWGYYFTGKTDYVINPYLRDESILYYEKEFGAQQLIQNVSNYADEILEITVINPSTFGEGEKIREINGNQIVRLSDEPILAGTYIFRTEQDIALVKQATIQKRTLTYMNNINNKNVYKYFFPAVIHDKPYVISISYDYDFISSKLDKQMSVYIWISLLAVVLVVTVIRLFAQKTLAPLDKILKGIRYIAAGHFGNKIDIRSKDELGALANEVNTMSKSLKSFTAEINESKKVIEFQAYHDPLTSLPNRRYMQTYLKDAIYEADLQKTSIAILFLDIDRFKTINDSKGHEFGDKIIKKIGHLLKESVGSKGFISRQGGDEFIVILPYKHLFGVHEIVDKILEGFRKPKIIDEQEYFVTTSIGISIYSEHSLDVDTLIKYADIAMYEAKDKGGNQAVIYNHTMSGSQEEFEIEMRLRESLKLGDIDVAFQPKYHLDEDRITGVEALVRWYDEKLGTVSPNSFIPIAEKTGLVNDVWEIVMAKSCEKVAEWRRKGHDVKVAVNFSAVQFAAPEKLVNRVKEILIEYSVPPELFEIEITESVLMASNTVNALRELKEYGITIAVDDFGTGYSSLSYLKNFPLNTLKIDRSFIEVIRENGENSEIAEAIIMLAKSLNLKVVAEGVEDVAHVDYLQAKKCEEIQGYWFSKPLPAEELEKLLNNHKSSLARFA</sequence>
<dbReference type="PANTHER" id="PTHR44757">
    <property type="entry name" value="DIGUANYLATE CYCLASE DGCP"/>
    <property type="match status" value="1"/>
</dbReference>
<feature type="domain" description="GGDEF" evidence="7">
    <location>
        <begin position="447"/>
        <end position="579"/>
    </location>
</feature>
<dbReference type="InterPro" id="IPR035919">
    <property type="entry name" value="EAL_sf"/>
</dbReference>
<evidence type="ECO:0000256" key="1">
    <source>
        <dbReference type="ARBA" id="ARBA00004236"/>
    </source>
</evidence>
<keyword evidence="2" id="KW-1003">Cell membrane</keyword>
<dbReference type="RefSeq" id="WP_377927445.1">
    <property type="nucleotide sequence ID" value="NZ_JBHUEM010000005.1"/>
</dbReference>
<dbReference type="Proteomes" id="UP001597214">
    <property type="component" value="Unassembled WGS sequence"/>
</dbReference>
<evidence type="ECO:0000259" key="6">
    <source>
        <dbReference type="PROSITE" id="PS50885"/>
    </source>
</evidence>
<dbReference type="CDD" id="cd01949">
    <property type="entry name" value="GGDEF"/>
    <property type="match status" value="1"/>
</dbReference>
<dbReference type="PROSITE" id="PS50885">
    <property type="entry name" value="HAMP"/>
    <property type="match status" value="1"/>
</dbReference>
<evidence type="ECO:0000256" key="3">
    <source>
        <dbReference type="ARBA" id="ARBA00023136"/>
    </source>
</evidence>
<keyword evidence="4" id="KW-1133">Transmembrane helix</keyword>
<feature type="transmembrane region" description="Helical" evidence="4">
    <location>
        <begin position="331"/>
        <end position="351"/>
    </location>
</feature>
<feature type="domain" description="EAL" evidence="5">
    <location>
        <begin position="587"/>
        <end position="839"/>
    </location>
</feature>
<keyword evidence="4" id="KW-0812">Transmembrane</keyword>
<comment type="subcellular location">
    <subcellularLocation>
        <location evidence="1">Cell membrane</location>
    </subcellularLocation>
</comment>
<dbReference type="InterPro" id="IPR043128">
    <property type="entry name" value="Rev_trsase/Diguanyl_cyclase"/>
</dbReference>
<dbReference type="PROSITE" id="PS50887">
    <property type="entry name" value="GGDEF"/>
    <property type="match status" value="1"/>
</dbReference>
<evidence type="ECO:0000313" key="8">
    <source>
        <dbReference type="EMBL" id="MFD1736297.1"/>
    </source>
</evidence>
<dbReference type="SUPFAM" id="SSF55073">
    <property type="entry name" value="Nucleotide cyclase"/>
    <property type="match status" value="1"/>
</dbReference>
<dbReference type="InterPro" id="IPR000160">
    <property type="entry name" value="GGDEF_dom"/>
</dbReference>
<dbReference type="InterPro" id="IPR003660">
    <property type="entry name" value="HAMP_dom"/>
</dbReference>
<gene>
    <name evidence="8" type="ORF">ACFSCX_06920</name>
</gene>
<organism evidence="8 9">
    <name type="scientific">Bacillus salitolerans</name>
    <dbReference type="NCBI Taxonomy" id="1437434"/>
    <lineage>
        <taxon>Bacteria</taxon>
        <taxon>Bacillati</taxon>
        <taxon>Bacillota</taxon>
        <taxon>Bacilli</taxon>
        <taxon>Bacillales</taxon>
        <taxon>Bacillaceae</taxon>
        <taxon>Bacillus</taxon>
    </lineage>
</organism>
<dbReference type="Gene3D" id="3.30.70.270">
    <property type="match status" value="1"/>
</dbReference>
<dbReference type="CDD" id="cd06225">
    <property type="entry name" value="HAMP"/>
    <property type="match status" value="1"/>
</dbReference>
<dbReference type="PANTHER" id="PTHR44757:SF2">
    <property type="entry name" value="BIOFILM ARCHITECTURE MAINTENANCE PROTEIN MBAA"/>
    <property type="match status" value="1"/>
</dbReference>
<keyword evidence="3 4" id="KW-0472">Membrane</keyword>
<dbReference type="InterPro" id="IPR001633">
    <property type="entry name" value="EAL_dom"/>
</dbReference>
<comment type="caution">
    <text evidence="8">The sequence shown here is derived from an EMBL/GenBank/DDBJ whole genome shotgun (WGS) entry which is preliminary data.</text>
</comment>
<dbReference type="CDD" id="cd01948">
    <property type="entry name" value="EAL"/>
    <property type="match status" value="1"/>
</dbReference>
<dbReference type="Pfam" id="PF00563">
    <property type="entry name" value="EAL"/>
    <property type="match status" value="1"/>
</dbReference>
<dbReference type="InterPro" id="IPR052155">
    <property type="entry name" value="Biofilm_reg_signaling"/>
</dbReference>
<dbReference type="Pfam" id="PF00672">
    <property type="entry name" value="HAMP"/>
    <property type="match status" value="1"/>
</dbReference>
<dbReference type="SUPFAM" id="SSF141868">
    <property type="entry name" value="EAL domain-like"/>
    <property type="match status" value="1"/>
</dbReference>
<dbReference type="SMART" id="SM00052">
    <property type="entry name" value="EAL"/>
    <property type="match status" value="1"/>
</dbReference>
<dbReference type="PROSITE" id="PS50883">
    <property type="entry name" value="EAL"/>
    <property type="match status" value="1"/>
</dbReference>
<evidence type="ECO:0000256" key="2">
    <source>
        <dbReference type="ARBA" id="ARBA00022475"/>
    </source>
</evidence>
<dbReference type="EMBL" id="JBHUEM010000005">
    <property type="protein sequence ID" value="MFD1736297.1"/>
    <property type="molecule type" value="Genomic_DNA"/>
</dbReference>
<reference evidence="9" key="1">
    <citation type="journal article" date="2019" name="Int. J. Syst. Evol. Microbiol.">
        <title>The Global Catalogue of Microorganisms (GCM) 10K type strain sequencing project: providing services to taxonomists for standard genome sequencing and annotation.</title>
        <authorList>
            <consortium name="The Broad Institute Genomics Platform"/>
            <consortium name="The Broad Institute Genome Sequencing Center for Infectious Disease"/>
            <person name="Wu L."/>
            <person name="Ma J."/>
        </authorList>
    </citation>
    <scope>NUCLEOTIDE SEQUENCE [LARGE SCALE GENOMIC DNA]</scope>
    <source>
        <strain evidence="9">CCUG 49339</strain>
    </source>
</reference>
<dbReference type="InterPro" id="IPR029787">
    <property type="entry name" value="Nucleotide_cyclase"/>
</dbReference>
<name>A0ABW4LMG6_9BACI</name>
<evidence type="ECO:0000259" key="7">
    <source>
        <dbReference type="PROSITE" id="PS50887"/>
    </source>
</evidence>